<proteinExistence type="predicted"/>
<protein>
    <submittedName>
        <fullName evidence="1">Uncharacterized protein</fullName>
    </submittedName>
</protein>
<organism evidence="1 2">
    <name type="scientific">Sphenostylis stenocarpa</name>
    <dbReference type="NCBI Taxonomy" id="92480"/>
    <lineage>
        <taxon>Eukaryota</taxon>
        <taxon>Viridiplantae</taxon>
        <taxon>Streptophyta</taxon>
        <taxon>Embryophyta</taxon>
        <taxon>Tracheophyta</taxon>
        <taxon>Spermatophyta</taxon>
        <taxon>Magnoliopsida</taxon>
        <taxon>eudicotyledons</taxon>
        <taxon>Gunneridae</taxon>
        <taxon>Pentapetalae</taxon>
        <taxon>rosids</taxon>
        <taxon>fabids</taxon>
        <taxon>Fabales</taxon>
        <taxon>Fabaceae</taxon>
        <taxon>Papilionoideae</taxon>
        <taxon>50 kb inversion clade</taxon>
        <taxon>NPAAA clade</taxon>
        <taxon>indigoferoid/millettioid clade</taxon>
        <taxon>Phaseoleae</taxon>
        <taxon>Sphenostylis</taxon>
    </lineage>
</organism>
<sequence length="69" mass="8363">MERIIPMSWTKEVKYLSSSCQRSADEEGLHRESMVLLEKLVEMEDVLKLEKRLKFLFLIQVYWYGRPRV</sequence>
<dbReference type="Gramene" id="rna-AYBTSS11_LOCUS7036">
    <property type="protein sequence ID" value="CAJ1935670.1"/>
    <property type="gene ID" value="gene-AYBTSS11_LOCUS7036"/>
</dbReference>
<evidence type="ECO:0000313" key="1">
    <source>
        <dbReference type="EMBL" id="CAJ1935670.1"/>
    </source>
</evidence>
<keyword evidence="2" id="KW-1185">Reference proteome</keyword>
<name>A0AA86VX10_9FABA</name>
<evidence type="ECO:0000313" key="2">
    <source>
        <dbReference type="Proteomes" id="UP001189624"/>
    </source>
</evidence>
<reference evidence="1" key="1">
    <citation type="submission" date="2023-10" db="EMBL/GenBank/DDBJ databases">
        <authorList>
            <person name="Domelevo Entfellner J.-B."/>
        </authorList>
    </citation>
    <scope>NUCLEOTIDE SEQUENCE</scope>
</reference>
<dbReference type="Proteomes" id="UP001189624">
    <property type="component" value="Chromosome 3"/>
</dbReference>
<dbReference type="EMBL" id="OY731400">
    <property type="protein sequence ID" value="CAJ1935670.1"/>
    <property type="molecule type" value="Genomic_DNA"/>
</dbReference>
<accession>A0AA86VX10</accession>
<gene>
    <name evidence="1" type="ORF">AYBTSS11_LOCUS7036</name>
</gene>
<dbReference type="AlphaFoldDB" id="A0AA86VX10"/>